<protein>
    <submittedName>
        <fullName evidence="1">Rpn family recombination-promoting nuclease/putative transposase</fullName>
    </submittedName>
</protein>
<dbReference type="EMBL" id="DXEK01000193">
    <property type="protein sequence ID" value="HIX78264.1"/>
    <property type="molecule type" value="Genomic_DNA"/>
</dbReference>
<dbReference type="Pfam" id="PF12784">
    <property type="entry name" value="PDDEXK_2"/>
    <property type="match status" value="1"/>
</dbReference>
<dbReference type="AlphaFoldDB" id="A0A9D1XF16"/>
<name>A0A9D1XF16_9FIRM</name>
<proteinExistence type="predicted"/>
<reference evidence="1" key="1">
    <citation type="journal article" date="2021" name="PeerJ">
        <title>Extensive microbial diversity within the chicken gut microbiome revealed by metagenomics and culture.</title>
        <authorList>
            <person name="Gilroy R."/>
            <person name="Ravi A."/>
            <person name="Getino M."/>
            <person name="Pursley I."/>
            <person name="Horton D.L."/>
            <person name="Alikhan N.F."/>
            <person name="Baker D."/>
            <person name="Gharbi K."/>
            <person name="Hall N."/>
            <person name="Watson M."/>
            <person name="Adriaenssens E.M."/>
            <person name="Foster-Nyarko E."/>
            <person name="Jarju S."/>
            <person name="Secka A."/>
            <person name="Antonio M."/>
            <person name="Oren A."/>
            <person name="Chaudhuri R.R."/>
            <person name="La Ragione R."/>
            <person name="Hildebrand F."/>
            <person name="Pallen M.J."/>
        </authorList>
    </citation>
    <scope>NUCLEOTIDE SEQUENCE</scope>
    <source>
        <strain evidence="1">CHK183-1962</strain>
    </source>
</reference>
<organism evidence="1 2">
    <name type="scientific">Candidatus Fusicatenibacter merdavium</name>
    <dbReference type="NCBI Taxonomy" id="2838600"/>
    <lineage>
        <taxon>Bacteria</taxon>
        <taxon>Bacillati</taxon>
        <taxon>Bacillota</taxon>
        <taxon>Clostridia</taxon>
        <taxon>Lachnospirales</taxon>
        <taxon>Lachnospiraceae</taxon>
        <taxon>Fusicatenibacter</taxon>
    </lineage>
</organism>
<dbReference type="Proteomes" id="UP000886890">
    <property type="component" value="Unassembled WGS sequence"/>
</dbReference>
<sequence>MKKPDNNFIMMPTIDFCFKELMMNTKVRTGFIASLLDLPPERIRDTEILPTELPRDYPDDKLGILNVHVRMQDGTHMNLEMQVQFFEYWDSRILFYLNKFSSNCSARSAHLLRRSYENIAPVGIQPIAKRFLMAGCHNSSAG</sequence>
<reference evidence="1" key="2">
    <citation type="submission" date="2021-04" db="EMBL/GenBank/DDBJ databases">
        <authorList>
            <person name="Gilroy R."/>
        </authorList>
    </citation>
    <scope>NUCLEOTIDE SEQUENCE</scope>
    <source>
        <strain evidence="1">CHK183-1962</strain>
    </source>
</reference>
<gene>
    <name evidence="1" type="ORF">H9734_11855</name>
</gene>
<evidence type="ECO:0000313" key="2">
    <source>
        <dbReference type="Proteomes" id="UP000886890"/>
    </source>
</evidence>
<comment type="caution">
    <text evidence="1">The sequence shown here is derived from an EMBL/GenBank/DDBJ whole genome shotgun (WGS) entry which is preliminary data.</text>
</comment>
<evidence type="ECO:0000313" key="1">
    <source>
        <dbReference type="EMBL" id="HIX78264.1"/>
    </source>
</evidence>
<accession>A0A9D1XF16</accession>